<dbReference type="Gene3D" id="2.100.10.20">
    <property type="entry name" value="Vitelline membrane outer layer protein I (VOMI)"/>
    <property type="match status" value="1"/>
</dbReference>
<name>A0A3R7P8T0_PENVA</name>
<organism evidence="2 3">
    <name type="scientific">Penaeus vannamei</name>
    <name type="common">Whiteleg shrimp</name>
    <name type="synonym">Litopenaeus vannamei</name>
    <dbReference type="NCBI Taxonomy" id="6689"/>
    <lineage>
        <taxon>Eukaryota</taxon>
        <taxon>Metazoa</taxon>
        <taxon>Ecdysozoa</taxon>
        <taxon>Arthropoda</taxon>
        <taxon>Crustacea</taxon>
        <taxon>Multicrustacea</taxon>
        <taxon>Malacostraca</taxon>
        <taxon>Eumalacostraca</taxon>
        <taxon>Eucarida</taxon>
        <taxon>Decapoda</taxon>
        <taxon>Dendrobranchiata</taxon>
        <taxon>Penaeoidea</taxon>
        <taxon>Penaeidae</taxon>
        <taxon>Penaeus</taxon>
    </lineage>
</organism>
<dbReference type="EMBL" id="QCYY01001345">
    <property type="protein sequence ID" value="ROT78705.1"/>
    <property type="molecule type" value="Genomic_DNA"/>
</dbReference>
<dbReference type="SUPFAM" id="SSF51092">
    <property type="entry name" value="Vitelline membrane outer protein-I (VMO-I)"/>
    <property type="match status" value="1"/>
</dbReference>
<sequence length="214" mass="23874">MILWSVAFLLAAGAWAADEEPRDESHITLALDWAMNWGEWGPQVYCPLGTFAYAFQIKVEGEDHLDDTAMNGIELFCRAPADTGHDGRPPKKDAKEFTITSTVQQWGDWKGKRECATGYLTGLRMKSEEDQGFFIDDTAANDLEMQCHWSTDTLNGGGDHWGTWSSWESCPHNWAICGIETRVEADSATDDTALNNVRMFCCSLNDMPPTLAPK</sequence>
<reference evidence="2 3" key="2">
    <citation type="submission" date="2019-01" db="EMBL/GenBank/DDBJ databases">
        <title>The decoding of complex shrimp genome reveals the adaptation for benthos swimmer, frequently molting mechanism and breeding impact on genome.</title>
        <authorList>
            <person name="Sun Y."/>
            <person name="Gao Y."/>
            <person name="Yu Y."/>
        </authorList>
    </citation>
    <scope>NUCLEOTIDE SEQUENCE [LARGE SCALE GENOMIC DNA]</scope>
    <source>
        <tissue evidence="2">Muscle</tissue>
    </source>
</reference>
<evidence type="ECO:0000256" key="1">
    <source>
        <dbReference type="SAM" id="SignalP"/>
    </source>
</evidence>
<dbReference type="Pfam" id="PF03762">
    <property type="entry name" value="VOMI"/>
    <property type="match status" value="1"/>
</dbReference>
<dbReference type="Proteomes" id="UP000283509">
    <property type="component" value="Unassembled WGS sequence"/>
</dbReference>
<evidence type="ECO:0000313" key="3">
    <source>
        <dbReference type="Proteomes" id="UP000283509"/>
    </source>
</evidence>
<dbReference type="PANTHER" id="PTHR18841:SF0">
    <property type="entry name" value="VITELLINE MEMBRANE OUTER LAYER 1 HOMOLOG A-RELATED"/>
    <property type="match status" value="1"/>
</dbReference>
<keyword evidence="1" id="KW-0732">Signal</keyword>
<dbReference type="PANTHER" id="PTHR18841">
    <property type="entry name" value="VITELLINE MEMBRANE OUTER LAYER PROTEIN I-RELATED"/>
    <property type="match status" value="1"/>
</dbReference>
<comment type="caution">
    <text evidence="2">The sequence shown here is derived from an EMBL/GenBank/DDBJ whole genome shotgun (WGS) entry which is preliminary data.</text>
</comment>
<feature type="signal peptide" evidence="1">
    <location>
        <begin position="1"/>
        <end position="16"/>
    </location>
</feature>
<dbReference type="InterPro" id="IPR005515">
    <property type="entry name" value="VOMI"/>
</dbReference>
<feature type="chain" id="PRO_5018687120" evidence="1">
    <location>
        <begin position="17"/>
        <end position="214"/>
    </location>
</feature>
<keyword evidence="3" id="KW-1185">Reference proteome</keyword>
<dbReference type="InterPro" id="IPR036706">
    <property type="entry name" value="VOMI_sf"/>
</dbReference>
<reference evidence="2 3" key="1">
    <citation type="submission" date="2018-04" db="EMBL/GenBank/DDBJ databases">
        <authorList>
            <person name="Zhang X."/>
            <person name="Yuan J."/>
            <person name="Li F."/>
            <person name="Xiang J."/>
        </authorList>
    </citation>
    <scope>NUCLEOTIDE SEQUENCE [LARGE SCALE GENOMIC DNA]</scope>
    <source>
        <tissue evidence="2">Muscle</tissue>
    </source>
</reference>
<protein>
    <submittedName>
        <fullName evidence="2">Vitelline membrane outer layer protein I-like protein</fullName>
    </submittedName>
</protein>
<accession>A0A3R7P8T0</accession>
<dbReference type="AlphaFoldDB" id="A0A3R7P8T0"/>
<evidence type="ECO:0000313" key="2">
    <source>
        <dbReference type="EMBL" id="ROT78705.1"/>
    </source>
</evidence>
<gene>
    <name evidence="2" type="ORF">C7M84_002579</name>
</gene>
<dbReference type="OrthoDB" id="6329319at2759"/>
<proteinExistence type="predicted"/>
<dbReference type="GO" id="GO:0005615">
    <property type="term" value="C:extracellular space"/>
    <property type="evidence" value="ECO:0007669"/>
    <property type="project" value="TreeGrafter"/>
</dbReference>